<dbReference type="AlphaFoldDB" id="A0A1D3DUR8"/>
<evidence type="ECO:0000256" key="1">
    <source>
        <dbReference type="SAM" id="MobiDB-lite"/>
    </source>
</evidence>
<accession>A0A1D3DUR8</accession>
<sequence>MGRGAGTARAQHRLTPENRYRNDLAGPYRLGMSMNQRPRGDRNDDPGPCAEAPTARETVLRETVLRETARDQAAKWHELLERLK</sequence>
<keyword evidence="3" id="KW-1185">Reference proteome</keyword>
<dbReference type="STRING" id="1306406.J116_017910"/>
<evidence type="ECO:0000313" key="2">
    <source>
        <dbReference type="EMBL" id="OEJ96065.1"/>
    </source>
</evidence>
<evidence type="ECO:0000313" key="3">
    <source>
        <dbReference type="Proteomes" id="UP000095329"/>
    </source>
</evidence>
<reference evidence="2 3" key="1">
    <citation type="journal article" date="2013" name="Genome Announc.">
        <title>Genome Sequence of Streptomyces violaceusniger Strain SPC6, a Halotolerant Streptomycete That Exhibits Rapid Growth and Development.</title>
        <authorList>
            <person name="Chen X."/>
            <person name="Zhang B."/>
            <person name="Zhang W."/>
            <person name="Wu X."/>
            <person name="Zhang M."/>
            <person name="Chen T."/>
            <person name="Liu G."/>
            <person name="Dyson P."/>
        </authorList>
    </citation>
    <scope>NUCLEOTIDE SEQUENCE [LARGE SCALE GENOMIC DNA]</scope>
    <source>
        <strain evidence="2 3">SPC6</strain>
    </source>
</reference>
<dbReference type="Proteomes" id="UP000095329">
    <property type="component" value="Unassembled WGS sequence"/>
</dbReference>
<name>A0A1D3DUR8_9ACTN</name>
<dbReference type="EMBL" id="ASHX02000001">
    <property type="protein sequence ID" value="OEJ96065.1"/>
    <property type="molecule type" value="Genomic_DNA"/>
</dbReference>
<gene>
    <name evidence="2" type="ORF">J116_017910</name>
</gene>
<protein>
    <submittedName>
        <fullName evidence="2">Uncharacterized protein</fullName>
    </submittedName>
</protein>
<comment type="caution">
    <text evidence="2">The sequence shown here is derived from an EMBL/GenBank/DDBJ whole genome shotgun (WGS) entry which is preliminary data.</text>
</comment>
<proteinExistence type="predicted"/>
<feature type="region of interest" description="Disordered" evidence="1">
    <location>
        <begin position="1"/>
        <end position="58"/>
    </location>
</feature>
<organism evidence="2 3">
    <name type="scientific">Streptomyces thermolilacinus SPC6</name>
    <dbReference type="NCBI Taxonomy" id="1306406"/>
    <lineage>
        <taxon>Bacteria</taxon>
        <taxon>Bacillati</taxon>
        <taxon>Actinomycetota</taxon>
        <taxon>Actinomycetes</taxon>
        <taxon>Kitasatosporales</taxon>
        <taxon>Streptomycetaceae</taxon>
        <taxon>Streptomyces</taxon>
    </lineage>
</organism>